<accession>A0ABU2NWY6</accession>
<dbReference type="Proteomes" id="UP001183414">
    <property type="component" value="Unassembled WGS sequence"/>
</dbReference>
<keyword evidence="4" id="KW-1185">Reference proteome</keyword>
<dbReference type="Pfam" id="PF13560">
    <property type="entry name" value="HTH_31"/>
    <property type="match status" value="1"/>
</dbReference>
<dbReference type="SUPFAM" id="SSF47413">
    <property type="entry name" value="lambda repressor-like DNA-binding domains"/>
    <property type="match status" value="1"/>
</dbReference>
<dbReference type="InterPro" id="IPR001387">
    <property type="entry name" value="Cro/C1-type_HTH"/>
</dbReference>
<organism evidence="3 4">
    <name type="scientific">Streptomyces hazeniae</name>
    <dbReference type="NCBI Taxonomy" id="3075538"/>
    <lineage>
        <taxon>Bacteria</taxon>
        <taxon>Bacillati</taxon>
        <taxon>Actinomycetota</taxon>
        <taxon>Actinomycetes</taxon>
        <taxon>Kitasatosporales</taxon>
        <taxon>Streptomycetaceae</taxon>
        <taxon>Streptomyces</taxon>
    </lineage>
</organism>
<dbReference type="CDD" id="cd00093">
    <property type="entry name" value="HTH_XRE"/>
    <property type="match status" value="1"/>
</dbReference>
<dbReference type="Pfam" id="PF19054">
    <property type="entry name" value="DUF5753"/>
    <property type="match status" value="1"/>
</dbReference>
<evidence type="ECO:0000259" key="2">
    <source>
        <dbReference type="SMART" id="SM00530"/>
    </source>
</evidence>
<reference evidence="4" key="1">
    <citation type="submission" date="2023-07" db="EMBL/GenBank/DDBJ databases">
        <title>30 novel species of actinomycetes from the DSMZ collection.</title>
        <authorList>
            <person name="Nouioui I."/>
        </authorList>
    </citation>
    <scope>NUCLEOTIDE SEQUENCE [LARGE SCALE GENOMIC DNA]</scope>
    <source>
        <strain evidence="4">DSM 42041</strain>
    </source>
</reference>
<gene>
    <name evidence="3" type="ORF">RM572_22360</name>
</gene>
<sequence>MRSTHGTRTGPAGTARPTHATTPAGPAVARMVLGSRLRELREAQYVSRQEAAEAIRSTDTRLAGIELGRTGCRLRDVADLLTIFSVDDDAERAVLLGLAEQANRPGWWDDYRDVVPEWLETYLGLEQAASVIRAYEPQFVPGLLQTPEYARALFALGHPGTSTSERERRVRLRTRRQDVLHRTHPPHLWAVIDEAALRRPFGGPDTLRAQLHHLTAVSRLPHVTVQVLPLHTGGLVTGGGAVSLLRLAESGLPDVAYLEQLRSARYPEDREEVEFYRHLIDRIVTLAEPAARTPALLHELIHDCCPDPGGAA</sequence>
<dbReference type="Gene3D" id="1.10.260.40">
    <property type="entry name" value="lambda repressor-like DNA-binding domains"/>
    <property type="match status" value="1"/>
</dbReference>
<evidence type="ECO:0000256" key="1">
    <source>
        <dbReference type="SAM" id="MobiDB-lite"/>
    </source>
</evidence>
<comment type="caution">
    <text evidence="3">The sequence shown here is derived from an EMBL/GenBank/DDBJ whole genome shotgun (WGS) entry which is preliminary data.</text>
</comment>
<protein>
    <submittedName>
        <fullName evidence="3">Helix-turn-helix transcriptional regulator</fullName>
    </submittedName>
</protein>
<dbReference type="RefSeq" id="WP_311675197.1">
    <property type="nucleotide sequence ID" value="NZ_JAVREQ010000022.1"/>
</dbReference>
<dbReference type="EMBL" id="JAVREQ010000022">
    <property type="protein sequence ID" value="MDT0381507.1"/>
    <property type="molecule type" value="Genomic_DNA"/>
</dbReference>
<proteinExistence type="predicted"/>
<evidence type="ECO:0000313" key="4">
    <source>
        <dbReference type="Proteomes" id="UP001183414"/>
    </source>
</evidence>
<feature type="domain" description="HTH cro/C1-type" evidence="2">
    <location>
        <begin position="36"/>
        <end position="91"/>
    </location>
</feature>
<evidence type="ECO:0000313" key="3">
    <source>
        <dbReference type="EMBL" id="MDT0381507.1"/>
    </source>
</evidence>
<dbReference type="InterPro" id="IPR010982">
    <property type="entry name" value="Lambda_DNA-bd_dom_sf"/>
</dbReference>
<dbReference type="InterPro" id="IPR043917">
    <property type="entry name" value="DUF5753"/>
</dbReference>
<dbReference type="SMART" id="SM00530">
    <property type="entry name" value="HTH_XRE"/>
    <property type="match status" value="1"/>
</dbReference>
<name>A0ABU2NWY6_9ACTN</name>
<feature type="region of interest" description="Disordered" evidence="1">
    <location>
        <begin position="1"/>
        <end position="26"/>
    </location>
</feature>